<reference evidence="11" key="1">
    <citation type="submission" date="2014-05" db="EMBL/GenBank/DDBJ databases">
        <authorList>
            <person name="Kube M."/>
        </authorList>
    </citation>
    <scope>NUCLEOTIDE SEQUENCE [LARGE SCALE GENOMIC DNA]</scope>
</reference>
<evidence type="ECO:0000256" key="7">
    <source>
        <dbReference type="ARBA" id="ARBA00023136"/>
    </source>
</evidence>
<proteinExistence type="inferred from homology"/>
<dbReference type="SUPFAM" id="SSF81338">
    <property type="entry name" value="Aquaporin-like"/>
    <property type="match status" value="1"/>
</dbReference>
<feature type="transmembrane region" description="Helical" evidence="9">
    <location>
        <begin position="75"/>
        <end position="97"/>
    </location>
</feature>
<dbReference type="Proteomes" id="UP000032434">
    <property type="component" value="Chromosome 1"/>
</dbReference>
<dbReference type="PANTHER" id="PTHR19139:SF199">
    <property type="entry name" value="MIP17260P"/>
    <property type="match status" value="1"/>
</dbReference>
<sequence length="221" mass="23484">MKLKAYLAEFLGTFALLLVGLSAGVTNLELTSVALAFGLTLMFMIYAVGSVSGGHFNPAVSLGMAFSKRLSWKDFGFYVLFQLLGGLFAILCLVPFMGGMNDLASTKVLVDFGGSEATMVLLLGLLVELVATFIFVFVILRVTSQKELSKLAGLIIGLTLAALIYFAGPLTNAGLNPVRSIMPALFEGGVALEQLWIFIVGPLVGGFLASVFVSYFDSLKS</sequence>
<dbReference type="PROSITE" id="PS00221">
    <property type="entry name" value="MIP"/>
    <property type="match status" value="1"/>
</dbReference>
<dbReference type="EMBL" id="LK028559">
    <property type="protein sequence ID" value="CDR30402.1"/>
    <property type="molecule type" value="Genomic_DNA"/>
</dbReference>
<dbReference type="RefSeq" id="WP_045748957.1">
    <property type="nucleotide sequence ID" value="NZ_FUZK01000002.1"/>
</dbReference>
<dbReference type="PATRIC" id="fig|35623.3.peg.329"/>
<dbReference type="KEGG" id="aoc:Aocu_03290"/>
<evidence type="ECO:0000256" key="5">
    <source>
        <dbReference type="ARBA" id="ARBA00022692"/>
    </source>
</evidence>
<evidence type="ECO:0000256" key="8">
    <source>
        <dbReference type="RuleBase" id="RU000477"/>
    </source>
</evidence>
<name>A0A061AHE2_9MOLU</name>
<evidence type="ECO:0000313" key="11">
    <source>
        <dbReference type="Proteomes" id="UP000032434"/>
    </source>
</evidence>
<dbReference type="GO" id="GO:0005886">
    <property type="term" value="C:plasma membrane"/>
    <property type="evidence" value="ECO:0007669"/>
    <property type="project" value="UniProtKB-SubCell"/>
</dbReference>
<keyword evidence="3 8" id="KW-0813">Transport</keyword>
<keyword evidence="5 8" id="KW-0812">Transmembrane</keyword>
<gene>
    <name evidence="10" type="ORF">Aocu_03290</name>
</gene>
<dbReference type="STRING" id="35623.Aocu_03290"/>
<keyword evidence="4" id="KW-1003">Cell membrane</keyword>
<evidence type="ECO:0000256" key="2">
    <source>
        <dbReference type="ARBA" id="ARBA00006175"/>
    </source>
</evidence>
<dbReference type="HOGENOM" id="CLU_020019_3_2_14"/>
<dbReference type="FunCoup" id="A0A061AHE2">
    <property type="interactions" value="68"/>
</dbReference>
<evidence type="ECO:0000313" key="10">
    <source>
        <dbReference type="EMBL" id="CDR30402.1"/>
    </source>
</evidence>
<keyword evidence="7 9" id="KW-0472">Membrane</keyword>
<dbReference type="OrthoDB" id="9807293at2"/>
<evidence type="ECO:0000256" key="3">
    <source>
        <dbReference type="ARBA" id="ARBA00022448"/>
    </source>
</evidence>
<comment type="subcellular location">
    <subcellularLocation>
        <location evidence="1">Cell membrane</location>
        <topology evidence="1">Multi-pass membrane protein</topology>
    </subcellularLocation>
</comment>
<evidence type="ECO:0000256" key="1">
    <source>
        <dbReference type="ARBA" id="ARBA00004651"/>
    </source>
</evidence>
<dbReference type="InterPro" id="IPR023271">
    <property type="entry name" value="Aquaporin-like"/>
</dbReference>
<organism evidence="10 11">
    <name type="scientific">Acholeplasma oculi</name>
    <dbReference type="NCBI Taxonomy" id="35623"/>
    <lineage>
        <taxon>Bacteria</taxon>
        <taxon>Bacillati</taxon>
        <taxon>Mycoplasmatota</taxon>
        <taxon>Mollicutes</taxon>
        <taxon>Acholeplasmatales</taxon>
        <taxon>Acholeplasmataceae</taxon>
        <taxon>Acholeplasma</taxon>
    </lineage>
</organism>
<protein>
    <submittedName>
        <fullName evidence="10">Major intrinsic protein</fullName>
    </submittedName>
</protein>
<dbReference type="InParanoid" id="A0A061AHE2"/>
<dbReference type="PRINTS" id="PR00783">
    <property type="entry name" value="MINTRINSICP"/>
</dbReference>
<dbReference type="GO" id="GO:0015250">
    <property type="term" value="F:water channel activity"/>
    <property type="evidence" value="ECO:0007669"/>
    <property type="project" value="TreeGrafter"/>
</dbReference>
<comment type="similarity">
    <text evidence="2 8">Belongs to the MIP/aquaporin (TC 1.A.8) family.</text>
</comment>
<dbReference type="InterPro" id="IPR022357">
    <property type="entry name" value="MIP_CS"/>
</dbReference>
<accession>A0A061AHE2</accession>
<keyword evidence="11" id="KW-1185">Reference proteome</keyword>
<dbReference type="Gene3D" id="1.20.1080.10">
    <property type="entry name" value="Glycerol uptake facilitator protein"/>
    <property type="match status" value="1"/>
</dbReference>
<feature type="transmembrane region" description="Helical" evidence="9">
    <location>
        <begin position="117"/>
        <end position="140"/>
    </location>
</feature>
<evidence type="ECO:0000256" key="6">
    <source>
        <dbReference type="ARBA" id="ARBA00022989"/>
    </source>
</evidence>
<dbReference type="Pfam" id="PF00230">
    <property type="entry name" value="MIP"/>
    <property type="match status" value="1"/>
</dbReference>
<dbReference type="PANTHER" id="PTHR19139">
    <property type="entry name" value="AQUAPORIN TRANSPORTER"/>
    <property type="match status" value="1"/>
</dbReference>
<evidence type="ECO:0000256" key="4">
    <source>
        <dbReference type="ARBA" id="ARBA00022475"/>
    </source>
</evidence>
<dbReference type="AlphaFoldDB" id="A0A061AHE2"/>
<dbReference type="InterPro" id="IPR000425">
    <property type="entry name" value="MIP"/>
</dbReference>
<feature type="transmembrane region" description="Helical" evidence="9">
    <location>
        <begin position="195"/>
        <end position="216"/>
    </location>
</feature>
<feature type="transmembrane region" description="Helical" evidence="9">
    <location>
        <begin position="152"/>
        <end position="175"/>
    </location>
</feature>
<evidence type="ECO:0000256" key="9">
    <source>
        <dbReference type="SAM" id="Phobius"/>
    </source>
</evidence>
<dbReference type="InterPro" id="IPR034294">
    <property type="entry name" value="Aquaporin_transptr"/>
</dbReference>
<keyword evidence="6 9" id="KW-1133">Transmembrane helix</keyword>
<feature type="transmembrane region" description="Helical" evidence="9">
    <location>
        <begin position="33"/>
        <end position="54"/>
    </location>
</feature>